<organism evidence="1 2">
    <name type="scientific">Periconia digitata</name>
    <dbReference type="NCBI Taxonomy" id="1303443"/>
    <lineage>
        <taxon>Eukaryota</taxon>
        <taxon>Fungi</taxon>
        <taxon>Dikarya</taxon>
        <taxon>Ascomycota</taxon>
        <taxon>Pezizomycotina</taxon>
        <taxon>Dothideomycetes</taxon>
        <taxon>Pleosporomycetidae</taxon>
        <taxon>Pleosporales</taxon>
        <taxon>Massarineae</taxon>
        <taxon>Periconiaceae</taxon>
        <taxon>Periconia</taxon>
    </lineage>
</organism>
<name>A0A9W4XIN2_9PLEO</name>
<proteinExistence type="predicted"/>
<dbReference type="Proteomes" id="UP001152607">
    <property type="component" value="Unassembled WGS sequence"/>
</dbReference>
<evidence type="ECO:0000313" key="1">
    <source>
        <dbReference type="EMBL" id="CAI6333364.1"/>
    </source>
</evidence>
<keyword evidence="2" id="KW-1185">Reference proteome</keyword>
<reference evidence="1" key="1">
    <citation type="submission" date="2023-01" db="EMBL/GenBank/DDBJ databases">
        <authorList>
            <person name="Van Ghelder C."/>
            <person name="Rancurel C."/>
        </authorList>
    </citation>
    <scope>NUCLEOTIDE SEQUENCE</scope>
    <source>
        <strain evidence="1">CNCM I-4278</strain>
    </source>
</reference>
<dbReference type="EMBL" id="CAOQHR010000004">
    <property type="protein sequence ID" value="CAI6333364.1"/>
    <property type="molecule type" value="Genomic_DNA"/>
</dbReference>
<accession>A0A9W4XIN2</accession>
<sequence>MLLLLYTSSTAPVHQIPPTTEDSWIISILYKICGADGMPYSRNRTFTYLPACMSK</sequence>
<evidence type="ECO:0000313" key="2">
    <source>
        <dbReference type="Proteomes" id="UP001152607"/>
    </source>
</evidence>
<gene>
    <name evidence="1" type="ORF">PDIGIT_LOCUS6402</name>
</gene>
<protein>
    <submittedName>
        <fullName evidence="1">Uncharacterized protein</fullName>
    </submittedName>
</protein>
<comment type="caution">
    <text evidence="1">The sequence shown here is derived from an EMBL/GenBank/DDBJ whole genome shotgun (WGS) entry which is preliminary data.</text>
</comment>
<dbReference type="AlphaFoldDB" id="A0A9W4XIN2"/>